<reference evidence="6 7" key="1">
    <citation type="submission" date="2013-08" db="EMBL/GenBank/DDBJ databases">
        <authorList>
            <person name="Weinstock G."/>
            <person name="Sodergren E."/>
            <person name="Wylie T."/>
            <person name="Fulton L."/>
            <person name="Fulton R."/>
            <person name="Fronick C."/>
            <person name="O'Laughlin M."/>
            <person name="Godfrey J."/>
            <person name="Miner T."/>
            <person name="Herter B."/>
            <person name="Appelbaum E."/>
            <person name="Cordes M."/>
            <person name="Lek S."/>
            <person name="Wollam A."/>
            <person name="Pepin K.H."/>
            <person name="Palsikar V.B."/>
            <person name="Mitreva M."/>
            <person name="Wilson R.K."/>
        </authorList>
    </citation>
    <scope>NUCLEOTIDE SEQUENCE [LARGE SCALE GENOMIC DNA]</scope>
    <source>
        <strain evidence="6 7">F0530</strain>
    </source>
</reference>
<accession>U1RD77</accession>
<feature type="transmembrane region" description="Helical" evidence="5">
    <location>
        <begin position="572"/>
        <end position="597"/>
    </location>
</feature>
<evidence type="ECO:0000256" key="3">
    <source>
        <dbReference type="ARBA" id="ARBA00022989"/>
    </source>
</evidence>
<dbReference type="InterPro" id="IPR027417">
    <property type="entry name" value="P-loop_NTPase"/>
</dbReference>
<organism evidence="6 7">
    <name type="scientific">Actinomyces graevenitzii F0530</name>
    <dbReference type="NCBI Taxonomy" id="1321817"/>
    <lineage>
        <taxon>Bacteria</taxon>
        <taxon>Bacillati</taxon>
        <taxon>Actinomycetota</taxon>
        <taxon>Actinomycetes</taxon>
        <taxon>Actinomycetales</taxon>
        <taxon>Actinomycetaceae</taxon>
        <taxon>Actinomyces</taxon>
    </lineage>
</organism>
<dbReference type="PANTHER" id="PTHR24220:SF684">
    <property type="entry name" value="FE(3+) IONS IMPORT ATP-BINDING PROTEIN FBPC"/>
    <property type="match status" value="1"/>
</dbReference>
<dbReference type="PANTHER" id="PTHR24220">
    <property type="entry name" value="IMPORT ATP-BINDING PROTEIN"/>
    <property type="match status" value="1"/>
</dbReference>
<dbReference type="GO" id="GO:0005524">
    <property type="term" value="F:ATP binding"/>
    <property type="evidence" value="ECO:0007669"/>
    <property type="project" value="InterPro"/>
</dbReference>
<evidence type="ECO:0000256" key="1">
    <source>
        <dbReference type="ARBA" id="ARBA00004651"/>
    </source>
</evidence>
<feature type="transmembrane region" description="Helical" evidence="5">
    <location>
        <begin position="544"/>
        <end position="566"/>
    </location>
</feature>
<dbReference type="PATRIC" id="fig|1321817.3.peg.795"/>
<dbReference type="InterPro" id="IPR036640">
    <property type="entry name" value="ABC1_TM_sf"/>
</dbReference>
<dbReference type="SUPFAM" id="SSF52540">
    <property type="entry name" value="P-loop containing nucleoside triphosphate hydrolases"/>
    <property type="match status" value="2"/>
</dbReference>
<feature type="transmembrane region" description="Helical" evidence="5">
    <location>
        <begin position="292"/>
        <end position="316"/>
    </location>
</feature>
<dbReference type="Gene3D" id="3.40.50.300">
    <property type="entry name" value="P-loop containing nucleotide triphosphate hydrolases"/>
    <property type="match status" value="2"/>
</dbReference>
<feature type="transmembrane region" description="Helical" evidence="5">
    <location>
        <begin position="181"/>
        <end position="198"/>
    </location>
</feature>
<keyword evidence="3 5" id="KW-1133">Transmembrane helix</keyword>
<evidence type="ECO:0000256" key="4">
    <source>
        <dbReference type="ARBA" id="ARBA00023136"/>
    </source>
</evidence>
<name>U1RD77_9ACTO</name>
<evidence type="ECO:0000256" key="2">
    <source>
        <dbReference type="ARBA" id="ARBA00022692"/>
    </source>
</evidence>
<dbReference type="GO" id="GO:0005886">
    <property type="term" value="C:plasma membrane"/>
    <property type="evidence" value="ECO:0007669"/>
    <property type="project" value="UniProtKB-SubCell"/>
</dbReference>
<dbReference type="EMBL" id="AWSC01000041">
    <property type="protein sequence ID" value="ERH16427.1"/>
    <property type="molecule type" value="Genomic_DNA"/>
</dbReference>
<evidence type="ECO:0000313" key="7">
    <source>
        <dbReference type="Proteomes" id="UP000016481"/>
    </source>
</evidence>
<keyword evidence="2 5" id="KW-0812">Transmembrane</keyword>
<feature type="transmembrane region" description="Helical" evidence="5">
    <location>
        <begin position="43"/>
        <end position="75"/>
    </location>
</feature>
<dbReference type="InterPro" id="IPR015854">
    <property type="entry name" value="ABC_transpr_LolD-like"/>
</dbReference>
<feature type="transmembrane region" description="Helical" evidence="5">
    <location>
        <begin position="87"/>
        <end position="105"/>
    </location>
</feature>
<sequence>MIYRQGNESVSELNILPLKVLSVETLYKRYKRLAQSLPRCMRWFALVFAPAGISFIVFSAGLLNMAGALVVTAGIDHVTATREGVSYVTWLLILAFLVESLSCWVKDRYEMLLTVVVRQLTYRRFRQLFQTSASTAEAREHVLTYPGQISQFAYVVDFAVSTVQIIIFVIASLVLYGANGVIATLLIVALVIVSLRLINLIGRLWEQYVGFEGERRRWIQKVADSLPRGRYIPSWGTALDKISSIRSSEEKLLHARVRLQVLNGFLEKGALTTMLALVAIVAAWLWPNAGFGLGIILAARYLYAAVQNNVINYRVIRLALPMMRELDKLEKSSQNTVEDQTALEALGTCEVIPADSKRANKLREYVSVTGSAFVPRNPELSQAILSAWHTGASPRQVSLFAELAEAMGLNQEVVSRLWRDVKTLSSGERHRAAVAIVLADEPNWLILDDTFAALDPAMREIVAKKILASVPNCTLLASSEEYVPDALANRLSLTHRELSLGQLHAEQITSQELGSLEEVVDLPDPQTEKATFQRTLKLLFGPHVVWIGLGALLLSGSTVAFALTVAQNNLHFEIVGVSLGCILAAVLGSIIFFGALYRAPITRLTALHERLVYRLDQFASPRTSGAVVGRLGEDFSDLQMSVPGAVGSVFLVWVQSALLIAGAVAGAPLFIVVVCAVAPLAWLVGRQGSKWILPASTACANARGEFIGVVSAQASAHTAPVSVGLRQAGERAYVDSETSYVASSIQLADAYALRSGLIQLLVLTLKISAVLLVSLSGGVGTLIAPAAVIYFALTLSSGLQSVVETLQEVGVVSLTAERVRMLEEFKTKRSQVPVRHGEFEQLKSLIDSGCSLIALIGATGAGKSVMLDALYRNYGEGKVTVVPEVDPLAVEVSDLSGLELARSVLEDGAWQLVLLDETLKGLNPVEERSEIESMKQVLCRTGKQAVVVLHSRSNLDCFETVVNIGE</sequence>
<protein>
    <submittedName>
        <fullName evidence="6">Uncharacterized protein</fullName>
    </submittedName>
</protein>
<comment type="caution">
    <text evidence="6">The sequence shown here is derived from an EMBL/GenBank/DDBJ whole genome shotgun (WGS) entry which is preliminary data.</text>
</comment>
<feature type="transmembrane region" description="Helical" evidence="5">
    <location>
        <begin position="265"/>
        <end position="286"/>
    </location>
</feature>
<evidence type="ECO:0000313" key="6">
    <source>
        <dbReference type="EMBL" id="ERH16427.1"/>
    </source>
</evidence>
<dbReference type="AlphaFoldDB" id="U1RD77"/>
<comment type="subcellular location">
    <subcellularLocation>
        <location evidence="1">Cell membrane</location>
        <topology evidence="1">Multi-pass membrane protein</topology>
    </subcellularLocation>
</comment>
<evidence type="ECO:0000256" key="5">
    <source>
        <dbReference type="SAM" id="Phobius"/>
    </source>
</evidence>
<proteinExistence type="predicted"/>
<feature type="transmembrane region" description="Helical" evidence="5">
    <location>
        <begin position="769"/>
        <end position="793"/>
    </location>
</feature>
<dbReference type="GO" id="GO:0022857">
    <property type="term" value="F:transmembrane transporter activity"/>
    <property type="evidence" value="ECO:0007669"/>
    <property type="project" value="TreeGrafter"/>
</dbReference>
<feature type="transmembrane region" description="Helical" evidence="5">
    <location>
        <begin position="640"/>
        <end position="661"/>
    </location>
</feature>
<dbReference type="SUPFAM" id="SSF90123">
    <property type="entry name" value="ABC transporter transmembrane region"/>
    <property type="match status" value="2"/>
</dbReference>
<dbReference type="HOGENOM" id="CLU_308548_0_0_11"/>
<dbReference type="CDD" id="cd00267">
    <property type="entry name" value="ABC_ATPase"/>
    <property type="match status" value="1"/>
</dbReference>
<dbReference type="Proteomes" id="UP000016481">
    <property type="component" value="Unassembled WGS sequence"/>
</dbReference>
<keyword evidence="4 5" id="KW-0472">Membrane</keyword>
<feature type="transmembrane region" description="Helical" evidence="5">
    <location>
        <begin position="152"/>
        <end position="175"/>
    </location>
</feature>
<dbReference type="Gene3D" id="1.20.1560.10">
    <property type="entry name" value="ABC transporter type 1, transmembrane domain"/>
    <property type="match status" value="1"/>
</dbReference>
<gene>
    <name evidence="6" type="ORF">HMPREF1978_00924</name>
</gene>
<feature type="transmembrane region" description="Helical" evidence="5">
    <location>
        <begin position="667"/>
        <end position="685"/>
    </location>
</feature>